<feature type="region of interest" description="Disordered" evidence="2">
    <location>
        <begin position="1"/>
        <end position="43"/>
    </location>
</feature>
<feature type="transmembrane region" description="Helical" evidence="3">
    <location>
        <begin position="51"/>
        <end position="73"/>
    </location>
</feature>
<dbReference type="Ensembl" id="ENSECRT00000013844.1">
    <property type="protein sequence ID" value="ENSECRP00000013607.1"/>
    <property type="gene ID" value="ENSECRG00000009093.1"/>
</dbReference>
<name>A0A8C4S9Y9_ERPCA</name>
<protein>
    <submittedName>
        <fullName evidence="4">IKBKB interacting protein</fullName>
    </submittedName>
</protein>
<proteinExistence type="predicted"/>
<keyword evidence="3" id="KW-1133">Transmembrane helix</keyword>
<evidence type="ECO:0000256" key="1">
    <source>
        <dbReference type="SAM" id="Coils"/>
    </source>
</evidence>
<dbReference type="PANTHER" id="PTHR21734">
    <property type="entry name" value="INHIBITOR OF NUCLEAR FACTOR KAPPA-B KINASE-INTERACTING PROTEIN"/>
    <property type="match status" value="1"/>
</dbReference>
<keyword evidence="1" id="KW-0175">Coiled coil</keyword>
<feature type="coiled-coil region" evidence="1">
    <location>
        <begin position="242"/>
        <end position="276"/>
    </location>
</feature>
<keyword evidence="3" id="KW-0812">Transmembrane</keyword>
<accession>A0A8C4S9Y9</accession>
<reference evidence="4" key="3">
    <citation type="submission" date="2025-09" db="UniProtKB">
        <authorList>
            <consortium name="Ensembl"/>
        </authorList>
    </citation>
    <scope>IDENTIFICATION</scope>
</reference>
<sequence length="361" mass="40313">MPSNEVKQRKKNTGASRQTEELKESLASTQEKASRSEDGVPVSRTQGPGMFVSAVVLLLLPSLMCLGLGWITFQQSYKFASVEEKYNLLFKKTESLQNLENELSQISKKYENVHVLLLQLKSSALFSQIERLEQDTGDLKAWISGISEKRTELQQNLTSLSEAVGKIEGSTALIAKDMQLKVSTVKTDIRRISGLESDISSLVDSTQQLEEKITITEKLMTQKIGGLLVGSIDRISEVKNAASKNTDKLDILKKKLAELKAEDEKHSEKLSVLENGRAKLIKTVTFANELKPKIFTIKKDVALLEPQLTDLTQRIGRLASDLLEKEKEISLLKETFHNLTLAESELQNVKQQLNDVTEVLS</sequence>
<dbReference type="GeneTree" id="ENSGT00500000045001"/>
<dbReference type="InterPro" id="IPR024152">
    <property type="entry name" value="Inh_kappa-B_kinase-int"/>
</dbReference>
<keyword evidence="3" id="KW-0472">Membrane</keyword>
<feature type="coiled-coil region" evidence="1">
    <location>
        <begin position="308"/>
        <end position="359"/>
    </location>
</feature>
<evidence type="ECO:0000256" key="3">
    <source>
        <dbReference type="SAM" id="Phobius"/>
    </source>
</evidence>
<reference evidence="4" key="2">
    <citation type="submission" date="2025-08" db="UniProtKB">
        <authorList>
            <consortium name="Ensembl"/>
        </authorList>
    </citation>
    <scope>IDENTIFICATION</scope>
</reference>
<feature type="coiled-coil region" evidence="1">
    <location>
        <begin position="89"/>
        <end position="116"/>
    </location>
</feature>
<dbReference type="PANTHER" id="PTHR21734:SF10">
    <property type="entry name" value="INHIBITOR OF NUCLEAR FACTOR KAPPA-B KINASE-INTERACTING PROTEIN"/>
    <property type="match status" value="1"/>
</dbReference>
<keyword evidence="5" id="KW-1185">Reference proteome</keyword>
<reference evidence="4" key="1">
    <citation type="submission" date="2021-06" db="EMBL/GenBank/DDBJ databases">
        <authorList>
            <consortium name="Wellcome Sanger Institute Data Sharing"/>
        </authorList>
    </citation>
    <scope>NUCLEOTIDE SEQUENCE [LARGE SCALE GENOMIC DNA]</scope>
</reference>
<evidence type="ECO:0000256" key="2">
    <source>
        <dbReference type="SAM" id="MobiDB-lite"/>
    </source>
</evidence>
<evidence type="ECO:0000313" key="4">
    <source>
        <dbReference type="Ensembl" id="ENSECRP00000013607.1"/>
    </source>
</evidence>
<gene>
    <name evidence="4" type="primary">IKBIP</name>
</gene>
<dbReference type="GeneID" id="114663123"/>
<evidence type="ECO:0000313" key="5">
    <source>
        <dbReference type="Proteomes" id="UP000694620"/>
    </source>
</evidence>
<dbReference type="Proteomes" id="UP000694620">
    <property type="component" value="Chromosome 1"/>
</dbReference>
<organism evidence="4 5">
    <name type="scientific">Erpetoichthys calabaricus</name>
    <name type="common">Rope fish</name>
    <name type="synonym">Calamoichthys calabaricus</name>
    <dbReference type="NCBI Taxonomy" id="27687"/>
    <lineage>
        <taxon>Eukaryota</taxon>
        <taxon>Metazoa</taxon>
        <taxon>Chordata</taxon>
        <taxon>Craniata</taxon>
        <taxon>Vertebrata</taxon>
        <taxon>Euteleostomi</taxon>
        <taxon>Actinopterygii</taxon>
        <taxon>Polypteriformes</taxon>
        <taxon>Polypteridae</taxon>
        <taxon>Erpetoichthys</taxon>
    </lineage>
</organism>
<dbReference type="AlphaFoldDB" id="A0A8C4S9Y9"/>
<dbReference type="RefSeq" id="XP_028672738.1">
    <property type="nucleotide sequence ID" value="XM_028816905.2"/>
</dbReference>